<comment type="subunit">
    <text evidence="5">Part of the 50S ribosomal subunit; part of the 5S rRNA/L5/L18/L25 subcomplex. Contacts the 5S rRNA. Binds to the 5S rRNA independently of L5 and L18.</text>
</comment>
<dbReference type="HAMAP" id="MF_01334">
    <property type="entry name" value="Ribosomal_bL25_CTC"/>
    <property type="match status" value="1"/>
</dbReference>
<accession>A0A3L7AXN1</accession>
<dbReference type="NCBIfam" id="TIGR00731">
    <property type="entry name" value="bL25_bact_ctc"/>
    <property type="match status" value="1"/>
</dbReference>
<sequence>MADNSVNLDAELRTSFGKGAARKLRAAGKIPAVIYGHGTEPKHVSLPTHATGLIVRHTNALINLNIEGTEELVLVREVQKDPVLRIIEHIDLAVVVKGEKVEVEIPVHVEGDSAPGTLANVETNTLRLLVAATNIPANVVVSIAGAEEGQHVHAKDVVLPEGAELVDDADLLIVQVAAAPAAPAEDEATEAAAE</sequence>
<dbReference type="NCBIfam" id="NF004131">
    <property type="entry name" value="PRK05618.2-1"/>
    <property type="match status" value="1"/>
</dbReference>
<organism evidence="9 10">
    <name type="scientific">Mycetocola lacteus</name>
    <dbReference type="NCBI Taxonomy" id="76637"/>
    <lineage>
        <taxon>Bacteria</taxon>
        <taxon>Bacillati</taxon>
        <taxon>Actinomycetota</taxon>
        <taxon>Actinomycetes</taxon>
        <taxon>Micrococcales</taxon>
        <taxon>Microbacteriaceae</taxon>
        <taxon>Mycetocola</taxon>
    </lineage>
</organism>
<evidence type="ECO:0000259" key="6">
    <source>
        <dbReference type="Pfam" id="PF01386"/>
    </source>
</evidence>
<dbReference type="InterPro" id="IPR029751">
    <property type="entry name" value="Ribosomal_L25_dom"/>
</dbReference>
<keyword evidence="2 5" id="KW-0694">RNA-binding</keyword>
<keyword evidence="1 5" id="KW-0699">rRNA-binding</keyword>
<dbReference type="InterPro" id="IPR037121">
    <property type="entry name" value="Ribosomal_bL25_C"/>
</dbReference>
<dbReference type="Gene3D" id="2.170.120.20">
    <property type="entry name" value="Ribosomal protein L25, beta domain"/>
    <property type="match status" value="1"/>
</dbReference>
<keyword evidence="10" id="KW-1185">Reference proteome</keyword>
<comment type="function">
    <text evidence="5">This is one of the proteins that binds to the 5S RNA in the ribosome where it forms part of the central protuberance.</text>
</comment>
<evidence type="ECO:0000313" key="9">
    <source>
        <dbReference type="EMBL" id="RLP84685.1"/>
    </source>
</evidence>
<dbReference type="AlphaFoldDB" id="A0A3L7AXN1"/>
<dbReference type="GO" id="GO:0006412">
    <property type="term" value="P:translation"/>
    <property type="evidence" value="ECO:0007669"/>
    <property type="project" value="UniProtKB-UniRule"/>
</dbReference>
<gene>
    <name evidence="5" type="primary">rplY</name>
    <name evidence="5" type="synonym">ctc</name>
    <name evidence="9" type="ORF">D9V34_01415</name>
    <name evidence="8" type="ORF">D9V34_13710</name>
</gene>
<comment type="caution">
    <text evidence="9">The sequence shown here is derived from an EMBL/GenBank/DDBJ whole genome shotgun (WGS) entry which is preliminary data.</text>
</comment>
<dbReference type="Pfam" id="PF14693">
    <property type="entry name" value="Ribosomal_TL5_C"/>
    <property type="match status" value="1"/>
</dbReference>
<dbReference type="InterPro" id="IPR001021">
    <property type="entry name" value="Ribosomal_bL25_long"/>
</dbReference>
<dbReference type="SUPFAM" id="SSF50715">
    <property type="entry name" value="Ribosomal protein L25-like"/>
    <property type="match status" value="1"/>
</dbReference>
<proteinExistence type="inferred from homology"/>
<evidence type="ECO:0000313" key="8">
    <source>
        <dbReference type="EMBL" id="RLP80900.1"/>
    </source>
</evidence>
<comment type="similarity">
    <text evidence="5">Belongs to the bacterial ribosomal protein bL25 family. CTC subfamily.</text>
</comment>
<name>A0A3L7AXN1_9MICO</name>
<dbReference type="Pfam" id="PF01386">
    <property type="entry name" value="Ribosomal_L25p"/>
    <property type="match status" value="1"/>
</dbReference>
<dbReference type="InterPro" id="IPR011035">
    <property type="entry name" value="Ribosomal_bL25/Gln-tRNA_synth"/>
</dbReference>
<dbReference type="GO" id="GO:0022625">
    <property type="term" value="C:cytosolic large ribosomal subunit"/>
    <property type="evidence" value="ECO:0007669"/>
    <property type="project" value="TreeGrafter"/>
</dbReference>
<dbReference type="InterPro" id="IPR020930">
    <property type="entry name" value="Ribosomal_uL5_bac-type"/>
</dbReference>
<feature type="domain" description="Large ribosomal subunit protein bL25 L25" evidence="6">
    <location>
        <begin position="8"/>
        <end position="92"/>
    </location>
</feature>
<protein>
    <recommendedName>
        <fullName evidence="5">Large ribosomal subunit protein bL25</fullName>
    </recommendedName>
    <alternativeName>
        <fullName evidence="5">General stress protein CTC</fullName>
    </alternativeName>
</protein>
<dbReference type="Proteomes" id="UP000269438">
    <property type="component" value="Unassembled WGS sequence"/>
</dbReference>
<dbReference type="RefSeq" id="WP_030148397.1">
    <property type="nucleotide sequence ID" value="NZ_RCUY01000001.1"/>
</dbReference>
<keyword evidence="3 5" id="KW-0689">Ribosomal protein</keyword>
<evidence type="ECO:0000256" key="4">
    <source>
        <dbReference type="ARBA" id="ARBA00023274"/>
    </source>
</evidence>
<keyword evidence="4 5" id="KW-0687">Ribonucleoprotein</keyword>
<evidence type="ECO:0000256" key="2">
    <source>
        <dbReference type="ARBA" id="ARBA00022884"/>
    </source>
</evidence>
<dbReference type="EMBL" id="RCUY01000011">
    <property type="protein sequence ID" value="RLP80900.1"/>
    <property type="molecule type" value="Genomic_DNA"/>
</dbReference>
<evidence type="ECO:0000256" key="1">
    <source>
        <dbReference type="ARBA" id="ARBA00022730"/>
    </source>
</evidence>
<feature type="domain" description="Large ribosomal subunit protein bL25 beta" evidence="7">
    <location>
        <begin position="100"/>
        <end position="179"/>
    </location>
</feature>
<dbReference type="InterPro" id="IPR020056">
    <property type="entry name" value="Rbsml_bL25/Gln-tRNA_synth_N"/>
</dbReference>
<evidence type="ECO:0000259" key="7">
    <source>
        <dbReference type="Pfam" id="PF14693"/>
    </source>
</evidence>
<reference evidence="9 10" key="1">
    <citation type="submission" date="2018-10" db="EMBL/GenBank/DDBJ databases">
        <authorList>
            <person name="Li J."/>
        </authorList>
    </citation>
    <scope>NUCLEOTIDE SEQUENCE [LARGE SCALE GENOMIC DNA]</scope>
    <source>
        <strain evidence="9 10">JCM 11654</strain>
    </source>
</reference>
<dbReference type="GO" id="GO:0008097">
    <property type="term" value="F:5S rRNA binding"/>
    <property type="evidence" value="ECO:0007669"/>
    <property type="project" value="InterPro"/>
</dbReference>
<evidence type="ECO:0000256" key="3">
    <source>
        <dbReference type="ARBA" id="ARBA00022980"/>
    </source>
</evidence>
<dbReference type="PANTHER" id="PTHR33284:SF1">
    <property type="entry name" value="RIBOSOMAL PROTEIN L25_GLN-TRNA SYNTHETASE, ANTI-CODON-BINDING DOMAIN-CONTAINING PROTEIN"/>
    <property type="match status" value="1"/>
</dbReference>
<dbReference type="OrthoDB" id="5242980at2"/>
<evidence type="ECO:0000313" key="10">
    <source>
        <dbReference type="Proteomes" id="UP000269438"/>
    </source>
</evidence>
<evidence type="ECO:0000256" key="5">
    <source>
        <dbReference type="HAMAP-Rule" id="MF_01334"/>
    </source>
</evidence>
<dbReference type="CDD" id="cd00495">
    <property type="entry name" value="Ribosomal_L25_TL5_CTC"/>
    <property type="match status" value="1"/>
</dbReference>
<dbReference type="EMBL" id="RCUY01000001">
    <property type="protein sequence ID" value="RLP84685.1"/>
    <property type="molecule type" value="Genomic_DNA"/>
</dbReference>
<dbReference type="InterPro" id="IPR020057">
    <property type="entry name" value="Ribosomal_bL25_b-dom"/>
</dbReference>
<dbReference type="GO" id="GO:0003735">
    <property type="term" value="F:structural constituent of ribosome"/>
    <property type="evidence" value="ECO:0007669"/>
    <property type="project" value="InterPro"/>
</dbReference>
<dbReference type="PANTHER" id="PTHR33284">
    <property type="entry name" value="RIBOSOMAL PROTEIN L25/GLN-TRNA SYNTHETASE, ANTI-CODON-BINDING DOMAIN-CONTAINING PROTEIN"/>
    <property type="match status" value="1"/>
</dbReference>
<dbReference type="Gene3D" id="2.40.240.10">
    <property type="entry name" value="Ribosomal Protein L25, Chain P"/>
    <property type="match status" value="1"/>
</dbReference>